<dbReference type="EMBL" id="SMBP01000012">
    <property type="protein sequence ID" value="TCU59010.1"/>
    <property type="molecule type" value="Genomic_DNA"/>
</dbReference>
<dbReference type="InterPro" id="IPR013783">
    <property type="entry name" value="Ig-like_fold"/>
</dbReference>
<comment type="caution">
    <text evidence="2">The sequence shown here is derived from an EMBL/GenBank/DDBJ whole genome shotgun (WGS) entry which is preliminary data.</text>
</comment>
<evidence type="ECO:0000259" key="1">
    <source>
        <dbReference type="PROSITE" id="PS50853"/>
    </source>
</evidence>
<dbReference type="Gene3D" id="2.60.120.380">
    <property type="match status" value="1"/>
</dbReference>
<accession>A0A4R3TBY4</accession>
<dbReference type="Proteomes" id="UP000295773">
    <property type="component" value="Unassembled WGS sequence"/>
</dbReference>
<keyword evidence="3" id="KW-1185">Reference proteome</keyword>
<dbReference type="PROSITE" id="PS50853">
    <property type="entry name" value="FN3"/>
    <property type="match status" value="1"/>
</dbReference>
<dbReference type="SMART" id="SM00060">
    <property type="entry name" value="FN3"/>
    <property type="match status" value="2"/>
</dbReference>
<evidence type="ECO:0000313" key="2">
    <source>
        <dbReference type="EMBL" id="TCU59010.1"/>
    </source>
</evidence>
<dbReference type="AlphaFoldDB" id="A0A4R3TBY4"/>
<dbReference type="SUPFAM" id="SSF49265">
    <property type="entry name" value="Fibronectin type III"/>
    <property type="match status" value="1"/>
</dbReference>
<dbReference type="InterPro" id="IPR036116">
    <property type="entry name" value="FN3_sf"/>
</dbReference>
<reference evidence="2 3" key="1">
    <citation type="submission" date="2019-03" db="EMBL/GenBank/DDBJ databases">
        <title>Genomic Encyclopedia of Type Strains, Phase IV (KMG-IV): sequencing the most valuable type-strain genomes for metagenomic binning, comparative biology and taxonomic classification.</title>
        <authorList>
            <person name="Goeker M."/>
        </authorList>
    </citation>
    <scope>NUCLEOTIDE SEQUENCE [LARGE SCALE GENOMIC DNA]</scope>
    <source>
        <strain evidence="2 3">DSM 29481</strain>
    </source>
</reference>
<protein>
    <recommendedName>
        <fullName evidence="1">Fibronectin type-III domain-containing protein</fullName>
    </recommendedName>
</protein>
<sequence length="441" mass="49428">MKRVKRLLAGIVSLLLAVTIIGNENLIVTHAATLPTSNVFISGSTDKGYNAKVTYDLKVSQASKMVLTCMSYGDVSMSYYSADLSERYDTVYAYTDSAASPVTKVITAYVSPGTYKVVIDNERSAASRYQIKASISSLGANDIEPNDFDHAMTLNKGATITGALTTQDREDWYKITTTSKFVRLSISAYEDMDINVYNQDLSETLDYDYLYGKPASPDQQILEFCGSNVYYVKVSSGSWDDGGKYKLSWTAGTVPTVKNVKLQKLSSTEIKVTWDQNNAFDYYQVYRATSEKGKYSLLGVYNKYYDTKYSTGLKTGTKYYYKVRGYRVINKRRVMGAFSPVVSATPSLKAPKNLTVAQSGKKTLSITWSFDSEASYYQVYRASSLNGKYALLGTYDKYTTYKRSTSLTSGRRYYYKVRSYKWVSGKRVFSPFSDIRSGVAK</sequence>
<proteinExistence type="predicted"/>
<gene>
    <name evidence="2" type="ORF">EDD61_11238</name>
</gene>
<dbReference type="Gene3D" id="2.60.40.10">
    <property type="entry name" value="Immunoglobulins"/>
    <property type="match status" value="2"/>
</dbReference>
<dbReference type="CDD" id="cd00063">
    <property type="entry name" value="FN3"/>
    <property type="match status" value="1"/>
</dbReference>
<dbReference type="InterPro" id="IPR003961">
    <property type="entry name" value="FN3_dom"/>
</dbReference>
<feature type="domain" description="Fibronectin type-III" evidence="1">
    <location>
        <begin position="350"/>
        <end position="441"/>
    </location>
</feature>
<organism evidence="2 3">
    <name type="scientific">Longicatena caecimuris</name>
    <dbReference type="NCBI Taxonomy" id="1796635"/>
    <lineage>
        <taxon>Bacteria</taxon>
        <taxon>Bacillati</taxon>
        <taxon>Bacillota</taxon>
        <taxon>Erysipelotrichia</taxon>
        <taxon>Erysipelotrichales</taxon>
        <taxon>Erysipelotrichaceae</taxon>
        <taxon>Longicatena</taxon>
    </lineage>
</organism>
<name>A0A4R3TBY4_9FIRM</name>
<dbReference type="RefSeq" id="WP_132224947.1">
    <property type="nucleotide sequence ID" value="NZ_JANKBG010000012.1"/>
</dbReference>
<evidence type="ECO:0000313" key="3">
    <source>
        <dbReference type="Proteomes" id="UP000295773"/>
    </source>
</evidence>